<protein>
    <submittedName>
        <fullName evidence="2">Calcineurin-like phosphoesterase family protein</fullName>
    </submittedName>
</protein>
<dbReference type="GO" id="GO:0016787">
    <property type="term" value="F:hydrolase activity"/>
    <property type="evidence" value="ECO:0007669"/>
    <property type="project" value="InterPro"/>
</dbReference>
<dbReference type="AlphaFoldDB" id="A0A127QG43"/>
<dbReference type="PANTHER" id="PTHR37844">
    <property type="entry name" value="SER/THR PROTEIN PHOSPHATASE SUPERFAMILY (AFU_ORTHOLOGUE AFUA_1G14840)"/>
    <property type="match status" value="1"/>
</dbReference>
<sequence length="238" mass="26892">MPPPQTDADVVVLAGDIWRPTEAIEWARQFPVPTLYVPGNHEFYGRDLSGTMSELRTAATGSQVQVLQQQKVVIDGVRFLGCTLWTDFRFFESEEQRDSGLKQAVELVRDFSRIRVAPDFPETFTPALSQMLFDDTVAWLDREFAQAHDGPTVVISHHAPSKGSIHERFAGSPLNACFISDLETSILKWQPSLWLHGHVHDSFDYRIGATRVVSNPRGYARAGKEENTFFNPYLVLEI</sequence>
<feature type="domain" description="Calcineurin-like phosphoesterase" evidence="1">
    <location>
        <begin position="5"/>
        <end position="201"/>
    </location>
</feature>
<keyword evidence="3" id="KW-1185">Reference proteome</keyword>
<dbReference type="InterPro" id="IPR004843">
    <property type="entry name" value="Calcineurin-like_PHP"/>
</dbReference>
<reference evidence="2 3" key="1">
    <citation type="submission" date="2015-11" db="EMBL/GenBank/DDBJ databases">
        <title>Exploring the genomic traits of fungus-feeding bacterial genus Collimonas.</title>
        <authorList>
            <person name="Song C."/>
            <person name="Schmidt R."/>
            <person name="de Jager V."/>
            <person name="Krzyzanowska D."/>
            <person name="Jongedijk E."/>
            <person name="Cankar K."/>
            <person name="Beekwilder J."/>
            <person name="van Veen A."/>
            <person name="de Boer W."/>
            <person name="van Veen J.A."/>
            <person name="Garbeva P."/>
        </authorList>
    </citation>
    <scope>NUCLEOTIDE SEQUENCE [LARGE SCALE GENOMIC DNA]</scope>
    <source>
        <strain evidence="2 3">Ter282</strain>
    </source>
</reference>
<evidence type="ECO:0000313" key="3">
    <source>
        <dbReference type="Proteomes" id="UP000071778"/>
    </source>
</evidence>
<evidence type="ECO:0000259" key="1">
    <source>
        <dbReference type="Pfam" id="PF00149"/>
    </source>
</evidence>
<dbReference type="PATRIC" id="fig|279058.18.peg.1231"/>
<name>A0A127QG43_9BURK</name>
<dbReference type="Gene3D" id="3.60.21.10">
    <property type="match status" value="1"/>
</dbReference>
<accession>A0A127QG43</accession>
<gene>
    <name evidence="2" type="ORF">CAter282_1241</name>
</gene>
<dbReference type="InterPro" id="IPR029052">
    <property type="entry name" value="Metallo-depent_PP-like"/>
</dbReference>
<dbReference type="PANTHER" id="PTHR37844:SF2">
    <property type="entry name" value="SER_THR PROTEIN PHOSPHATASE SUPERFAMILY (AFU_ORTHOLOGUE AFUA_1G14840)"/>
    <property type="match status" value="1"/>
</dbReference>
<dbReference type="Proteomes" id="UP000071778">
    <property type="component" value="Chromosome"/>
</dbReference>
<dbReference type="SUPFAM" id="SSF56300">
    <property type="entry name" value="Metallo-dependent phosphatases"/>
    <property type="match status" value="1"/>
</dbReference>
<proteinExistence type="predicted"/>
<dbReference type="Pfam" id="PF00149">
    <property type="entry name" value="Metallophos"/>
    <property type="match status" value="1"/>
</dbReference>
<dbReference type="EMBL" id="CP013235">
    <property type="protein sequence ID" value="AMP09033.1"/>
    <property type="molecule type" value="Genomic_DNA"/>
</dbReference>
<evidence type="ECO:0000313" key="2">
    <source>
        <dbReference type="EMBL" id="AMP09033.1"/>
    </source>
</evidence>
<organism evidence="2 3">
    <name type="scientific">Collimonas arenae</name>
    <dbReference type="NCBI Taxonomy" id="279058"/>
    <lineage>
        <taxon>Bacteria</taxon>
        <taxon>Pseudomonadati</taxon>
        <taxon>Pseudomonadota</taxon>
        <taxon>Betaproteobacteria</taxon>
        <taxon>Burkholderiales</taxon>
        <taxon>Oxalobacteraceae</taxon>
        <taxon>Collimonas</taxon>
    </lineage>
</organism>